<dbReference type="Proteomes" id="UP000638353">
    <property type="component" value="Unassembled WGS sequence"/>
</dbReference>
<gene>
    <name evidence="1" type="ORF">GCM10010334_76220</name>
</gene>
<name>A0A919CFG8_9ACTN</name>
<reference evidence="1" key="1">
    <citation type="journal article" date="2014" name="Int. J. Syst. Evol. Microbiol.">
        <title>Complete genome sequence of Corynebacterium casei LMG S-19264T (=DSM 44701T), isolated from a smear-ripened cheese.</title>
        <authorList>
            <consortium name="US DOE Joint Genome Institute (JGI-PGF)"/>
            <person name="Walter F."/>
            <person name="Albersmeier A."/>
            <person name="Kalinowski J."/>
            <person name="Ruckert C."/>
        </authorList>
    </citation>
    <scope>NUCLEOTIDE SEQUENCE</scope>
    <source>
        <strain evidence="1">JCM 4637</strain>
    </source>
</reference>
<organism evidence="1 2">
    <name type="scientific">Streptomyces finlayi</name>
    <dbReference type="NCBI Taxonomy" id="67296"/>
    <lineage>
        <taxon>Bacteria</taxon>
        <taxon>Bacillati</taxon>
        <taxon>Actinomycetota</taxon>
        <taxon>Actinomycetes</taxon>
        <taxon>Kitasatosporales</taxon>
        <taxon>Streptomycetaceae</taxon>
        <taxon>Streptomyces</taxon>
    </lineage>
</organism>
<evidence type="ECO:0000313" key="2">
    <source>
        <dbReference type="Proteomes" id="UP000638353"/>
    </source>
</evidence>
<protein>
    <submittedName>
        <fullName evidence="1">Uncharacterized protein</fullName>
    </submittedName>
</protein>
<dbReference type="AlphaFoldDB" id="A0A919CFG8"/>
<accession>A0A919CFG8</accession>
<reference evidence="1" key="2">
    <citation type="submission" date="2020-09" db="EMBL/GenBank/DDBJ databases">
        <authorList>
            <person name="Sun Q."/>
            <person name="Ohkuma M."/>
        </authorList>
    </citation>
    <scope>NUCLEOTIDE SEQUENCE</scope>
    <source>
        <strain evidence="1">JCM 4637</strain>
    </source>
</reference>
<proteinExistence type="predicted"/>
<comment type="caution">
    <text evidence="1">The sequence shown here is derived from an EMBL/GenBank/DDBJ whole genome shotgun (WGS) entry which is preliminary data.</text>
</comment>
<sequence length="48" mass="5119">MAELGVGSCPSSIEDAGFFGALHESGDGRLTLLLPGRDAVVEDTRWRE</sequence>
<dbReference type="EMBL" id="BMVC01000024">
    <property type="protein sequence ID" value="GHD15816.1"/>
    <property type="molecule type" value="Genomic_DNA"/>
</dbReference>
<evidence type="ECO:0000313" key="1">
    <source>
        <dbReference type="EMBL" id="GHD15816.1"/>
    </source>
</evidence>